<feature type="compositionally biased region" description="Polar residues" evidence="1">
    <location>
        <begin position="1"/>
        <end position="10"/>
    </location>
</feature>
<gene>
    <name evidence="2" type="ORF">BJX67DRAFT_340963</name>
</gene>
<dbReference type="EMBL" id="JBFXLQ010000002">
    <property type="protein sequence ID" value="KAL2871906.1"/>
    <property type="molecule type" value="Genomic_DNA"/>
</dbReference>
<comment type="caution">
    <text evidence="2">The sequence shown here is derived from an EMBL/GenBank/DDBJ whole genome shotgun (WGS) entry which is preliminary data.</text>
</comment>
<dbReference type="GeneID" id="98142909"/>
<feature type="region of interest" description="Disordered" evidence="1">
    <location>
        <begin position="428"/>
        <end position="464"/>
    </location>
</feature>
<feature type="region of interest" description="Disordered" evidence="1">
    <location>
        <begin position="149"/>
        <end position="210"/>
    </location>
</feature>
<feature type="compositionally biased region" description="Basic and acidic residues" evidence="1">
    <location>
        <begin position="47"/>
        <end position="56"/>
    </location>
</feature>
<feature type="compositionally biased region" description="Polar residues" evidence="1">
    <location>
        <begin position="689"/>
        <end position="699"/>
    </location>
</feature>
<feature type="region of interest" description="Disordered" evidence="1">
    <location>
        <begin position="1"/>
        <end position="22"/>
    </location>
</feature>
<feature type="compositionally biased region" description="Low complexity" evidence="1">
    <location>
        <begin position="586"/>
        <end position="608"/>
    </location>
</feature>
<accession>A0ABR4M5N4</accession>
<feature type="compositionally biased region" description="Polar residues" evidence="1">
    <location>
        <begin position="619"/>
        <end position="628"/>
    </location>
</feature>
<feature type="compositionally biased region" description="Acidic residues" evidence="1">
    <location>
        <begin position="328"/>
        <end position="337"/>
    </location>
</feature>
<feature type="compositionally biased region" description="Basic and acidic residues" evidence="1">
    <location>
        <begin position="318"/>
        <end position="327"/>
    </location>
</feature>
<evidence type="ECO:0000256" key="1">
    <source>
        <dbReference type="SAM" id="MobiDB-lite"/>
    </source>
</evidence>
<dbReference type="RefSeq" id="XP_070890885.1">
    <property type="nucleotide sequence ID" value="XM_071027837.1"/>
</dbReference>
<proteinExistence type="predicted"/>
<feature type="compositionally biased region" description="Polar residues" evidence="1">
    <location>
        <begin position="58"/>
        <end position="74"/>
    </location>
</feature>
<feature type="region of interest" description="Disordered" evidence="1">
    <location>
        <begin position="40"/>
        <end position="89"/>
    </location>
</feature>
<protein>
    <submittedName>
        <fullName evidence="2">Uncharacterized protein</fullName>
    </submittedName>
</protein>
<keyword evidence="3" id="KW-1185">Reference proteome</keyword>
<sequence length="713" mass="77330">MEGDTESQALGSKREAAESGFVHIGETTSSAVALAESAISQKGLGHPNHDTLDEKAQSVAQDSGYNSSGSSIHQSPRETLPGQTDDDDVICTRSRASSRTSISSIPASILTNLPDGTKPLYMRDAHDYGFQPWDSHGARPLHKIRQREATFRKPSSVRAMQMHTEDEGDDDVLTPPKRRGSQRISDISIRSAGSSPLKRSPFYSPTGQVSKPKVKKEYPLVLLHCTLLSPSLPVPGLAGHPDRQKILRDILPSVYWKRWKLLEEKIGSGVLRDRGVLISHPEDMYDILEERLLESLELQRPRLDHGHFLGPDETESDREDRLAREDSGTEDEAEECPDCGGRVAWHNNSKKWEIKVFAANGLMRAGAWAAAWKEMEKVDVEVGLWLPSDIRAKLEKCLVEVSSRTDNSLYGPSMQRLGDVVLGEQARALTPSRSTADSGPRAPEGYEIPSSSSRPTPAECQKPDMGISKSLEEIDLQTLLINYIRVLASDRRNVAILFLSILAVFGAVNSRPVAPLSDLQPFPGDVLEYPISSADLLHTTETWTETPSAGILTAMSSGQAAVLAPTTGPEAPILEEFPGSEDFVRPSESPQVEPEEPLPATAEAPSAESIHTVLEEPGQSGSSETSPLYTELQGAAVPVAENTGSDHESPAYGQQAPETEQDEQGAQGEPTELNERTEGDEQAEPGEPTASTIETTEPVGSNEAPEATEATVS</sequence>
<organism evidence="2 3">
    <name type="scientific">Aspergillus lucknowensis</name>
    <dbReference type="NCBI Taxonomy" id="176173"/>
    <lineage>
        <taxon>Eukaryota</taxon>
        <taxon>Fungi</taxon>
        <taxon>Dikarya</taxon>
        <taxon>Ascomycota</taxon>
        <taxon>Pezizomycotina</taxon>
        <taxon>Eurotiomycetes</taxon>
        <taxon>Eurotiomycetidae</taxon>
        <taxon>Eurotiales</taxon>
        <taxon>Aspergillaceae</taxon>
        <taxon>Aspergillus</taxon>
        <taxon>Aspergillus subgen. Nidulantes</taxon>
    </lineage>
</organism>
<name>A0ABR4M5N4_9EURO</name>
<reference evidence="2 3" key="1">
    <citation type="submission" date="2024-07" db="EMBL/GenBank/DDBJ databases">
        <title>Section-level genome sequencing and comparative genomics of Aspergillus sections Usti and Cavernicolus.</title>
        <authorList>
            <consortium name="Lawrence Berkeley National Laboratory"/>
            <person name="Nybo J.L."/>
            <person name="Vesth T.C."/>
            <person name="Theobald S."/>
            <person name="Frisvad J.C."/>
            <person name="Larsen T.O."/>
            <person name="Kjaerboelling I."/>
            <person name="Rothschild-Mancinelli K."/>
            <person name="Lyhne E.K."/>
            <person name="Kogle M.E."/>
            <person name="Barry K."/>
            <person name="Clum A."/>
            <person name="Na H."/>
            <person name="Ledsgaard L."/>
            <person name="Lin J."/>
            <person name="Lipzen A."/>
            <person name="Kuo A."/>
            <person name="Riley R."/>
            <person name="Mondo S."/>
            <person name="Labutti K."/>
            <person name="Haridas S."/>
            <person name="Pangalinan J."/>
            <person name="Salamov A.A."/>
            <person name="Simmons B.A."/>
            <person name="Magnuson J.K."/>
            <person name="Chen J."/>
            <person name="Drula E."/>
            <person name="Henrissat B."/>
            <person name="Wiebenga A."/>
            <person name="Lubbers R.J."/>
            <person name="Gomes A.C."/>
            <person name="Macurrencykelacurrency M.R."/>
            <person name="Stajich J."/>
            <person name="Grigoriev I.V."/>
            <person name="Mortensen U.H."/>
            <person name="De Vries R.P."/>
            <person name="Baker S.E."/>
            <person name="Andersen M.R."/>
        </authorList>
    </citation>
    <scope>NUCLEOTIDE SEQUENCE [LARGE SCALE GENOMIC DNA]</scope>
    <source>
        <strain evidence="2 3">CBS 449.75</strain>
    </source>
</reference>
<feature type="region of interest" description="Disordered" evidence="1">
    <location>
        <begin position="304"/>
        <end position="337"/>
    </location>
</feature>
<evidence type="ECO:0000313" key="3">
    <source>
        <dbReference type="Proteomes" id="UP001610432"/>
    </source>
</evidence>
<evidence type="ECO:0000313" key="2">
    <source>
        <dbReference type="EMBL" id="KAL2871906.1"/>
    </source>
</evidence>
<dbReference type="Proteomes" id="UP001610432">
    <property type="component" value="Unassembled WGS sequence"/>
</dbReference>
<feature type="region of interest" description="Disordered" evidence="1">
    <location>
        <begin position="569"/>
        <end position="713"/>
    </location>
</feature>